<evidence type="ECO:0000256" key="1">
    <source>
        <dbReference type="SAM" id="Phobius"/>
    </source>
</evidence>
<dbReference type="Proteomes" id="UP001264519">
    <property type="component" value="Unassembled WGS sequence"/>
</dbReference>
<gene>
    <name evidence="2" type="ORF">QC818_18165</name>
</gene>
<accession>A0ABU1G8E3</accession>
<comment type="caution">
    <text evidence="2">The sequence shown here is derived from an EMBL/GenBank/DDBJ whole genome shotgun (WGS) entry which is preliminary data.</text>
</comment>
<evidence type="ECO:0000313" key="3">
    <source>
        <dbReference type="Proteomes" id="UP001264519"/>
    </source>
</evidence>
<proteinExistence type="predicted"/>
<keyword evidence="1" id="KW-1133">Transmembrane helix</keyword>
<feature type="transmembrane region" description="Helical" evidence="1">
    <location>
        <begin position="105"/>
        <end position="125"/>
    </location>
</feature>
<evidence type="ECO:0000313" key="2">
    <source>
        <dbReference type="EMBL" id="MDR5868714.1"/>
    </source>
</evidence>
<dbReference type="EMBL" id="JARWAK010000028">
    <property type="protein sequence ID" value="MDR5868714.1"/>
    <property type="molecule type" value="Genomic_DNA"/>
</dbReference>
<sequence>MADCLIGSVSFESCDAIAVTGTVNGMGAAYRRRPPIAASPSMLIKADGIVTVGCYFKEENTMESLQQSNEIGERFTMSWTAYVRPIIVFLVMVVVGLALTGIRDWLGAIFILFWLAFCVVQILTIRSIVLYTDAEGVWVYRGIFPWSKGMFGIKWRDIEDATFTQNFLSWLFKSYTVRVGHRFTKASEIVLPHIRRGHDAAMHINELHRHTYTAGPTESMA</sequence>
<keyword evidence="1" id="KW-0472">Membrane</keyword>
<dbReference type="RefSeq" id="WP_309654286.1">
    <property type="nucleotide sequence ID" value="NZ_JARWAK010000028.1"/>
</dbReference>
<keyword evidence="3" id="KW-1185">Reference proteome</keyword>
<name>A0ABU1G8E3_9GAMM</name>
<feature type="transmembrane region" description="Helical" evidence="1">
    <location>
        <begin position="81"/>
        <end position="99"/>
    </location>
</feature>
<keyword evidence="1" id="KW-0812">Transmembrane</keyword>
<evidence type="ECO:0008006" key="4">
    <source>
        <dbReference type="Google" id="ProtNLM"/>
    </source>
</evidence>
<reference evidence="2 3" key="1">
    <citation type="submission" date="2023-04" db="EMBL/GenBank/DDBJ databases">
        <title>A long-awaited taxogenomic arrangement of the family Halomonadaceae.</title>
        <authorList>
            <person name="De La Haba R."/>
            <person name="Chuvochina M."/>
            <person name="Wittouck S."/>
            <person name="Arahal D.R."/>
            <person name="Sanchez-Porro C."/>
            <person name="Hugenholtz P."/>
            <person name="Ventosa A."/>
        </authorList>
    </citation>
    <scope>NUCLEOTIDE SEQUENCE [LARGE SCALE GENOMIC DNA]</scope>
    <source>
        <strain evidence="2 3">DSM 23530</strain>
    </source>
</reference>
<protein>
    <recommendedName>
        <fullName evidence="4">PH domain-containing protein</fullName>
    </recommendedName>
</protein>
<organism evidence="2 3">
    <name type="scientific">Halomonas koreensis</name>
    <dbReference type="NCBI Taxonomy" id="245385"/>
    <lineage>
        <taxon>Bacteria</taxon>
        <taxon>Pseudomonadati</taxon>
        <taxon>Pseudomonadota</taxon>
        <taxon>Gammaproteobacteria</taxon>
        <taxon>Oceanospirillales</taxon>
        <taxon>Halomonadaceae</taxon>
        <taxon>Halomonas</taxon>
    </lineage>
</organism>